<sequence>MNIKQITKKNGDTVYRASVYLGIDQVTGKKARTTVTANTKKGIKLKAREAINTFTKNGHTTKEKPIATTYKELVSLWWESYKNTIKPNSQQSMEGIVRLHILPVFGAYKLDKLTTPVIQKQVNKWADSANQGIKGAYANYSFLNNNNINKRILQYGVTMQLLPYNPARDVIVPRKQQQKKDKVKYFSNQELKQFLGYLDTLDQSDYQNLFDVTLYKLLLATGCRIGEALALEWSDIDLKSGTVSITKTLNRYLETNTPKSKAGLRNIEIDKATVLMLKQYQKRQRIQSMQLGRYEKVVFSVFTTKYAYACNLRKRLQKHFKAANVPDIGFHGFRHTHATIMLYAGIEAKDLQYRLGHSNISMTLNTYVHATQEGAKKAVSIFETAISNL</sequence>
<dbReference type="GO" id="GO:0003677">
    <property type="term" value="F:DNA binding"/>
    <property type="evidence" value="ECO:0007669"/>
    <property type="project" value="UniProtKB-KW"/>
</dbReference>
<dbReference type="InterPro" id="IPR004107">
    <property type="entry name" value="Integrase_SAM-like_N"/>
</dbReference>
<name>A0A239SYL9_9STRE</name>
<dbReference type="Gene3D" id="1.10.443.10">
    <property type="entry name" value="Intergrase catalytic core"/>
    <property type="match status" value="1"/>
</dbReference>
<accession>A0A239SYL9</accession>
<proteinExistence type="inferred from homology"/>
<evidence type="ECO:0000256" key="1">
    <source>
        <dbReference type="ARBA" id="ARBA00008857"/>
    </source>
</evidence>
<evidence type="ECO:0000256" key="4">
    <source>
        <dbReference type="ARBA" id="ARBA00023172"/>
    </source>
</evidence>
<organism evidence="6 7">
    <name type="scientific">Streptococcus merionis</name>
    <dbReference type="NCBI Taxonomy" id="400065"/>
    <lineage>
        <taxon>Bacteria</taxon>
        <taxon>Bacillati</taxon>
        <taxon>Bacillota</taxon>
        <taxon>Bacilli</taxon>
        <taxon>Lactobacillales</taxon>
        <taxon>Streptococcaceae</taxon>
        <taxon>Streptococcus</taxon>
    </lineage>
</organism>
<dbReference type="EMBL" id="LT906439">
    <property type="protein sequence ID" value="SNU90571.1"/>
    <property type="molecule type" value="Genomic_DNA"/>
</dbReference>
<dbReference type="InterPro" id="IPR013762">
    <property type="entry name" value="Integrase-like_cat_sf"/>
</dbReference>
<keyword evidence="3" id="KW-0238">DNA-binding</keyword>
<dbReference type="InterPro" id="IPR010998">
    <property type="entry name" value="Integrase_recombinase_N"/>
</dbReference>
<keyword evidence="7" id="KW-1185">Reference proteome</keyword>
<gene>
    <name evidence="6" type="primary">int2</name>
    <name evidence="6" type="ORF">SAMEA4412692_01915</name>
</gene>
<dbReference type="eggNOG" id="COG0582">
    <property type="taxonomic scope" value="Bacteria"/>
</dbReference>
<dbReference type="SUPFAM" id="SSF56349">
    <property type="entry name" value="DNA breaking-rejoining enzymes"/>
    <property type="match status" value="1"/>
</dbReference>
<dbReference type="Gene3D" id="1.10.150.130">
    <property type="match status" value="1"/>
</dbReference>
<evidence type="ECO:0000256" key="3">
    <source>
        <dbReference type="ARBA" id="ARBA00023125"/>
    </source>
</evidence>
<keyword evidence="2" id="KW-0229">DNA integration</keyword>
<comment type="similarity">
    <text evidence="1">Belongs to the 'phage' integrase family.</text>
</comment>
<dbReference type="InterPro" id="IPR050090">
    <property type="entry name" value="Tyrosine_recombinase_XerCD"/>
</dbReference>
<feature type="domain" description="Tyr recombinase" evidence="5">
    <location>
        <begin position="181"/>
        <end position="380"/>
    </location>
</feature>
<evidence type="ECO:0000313" key="6">
    <source>
        <dbReference type="EMBL" id="SNU90571.1"/>
    </source>
</evidence>
<dbReference type="Pfam" id="PF00589">
    <property type="entry name" value="Phage_integrase"/>
    <property type="match status" value="1"/>
</dbReference>
<dbReference type="STRING" id="1123308.GCA_000380085_01471"/>
<evidence type="ECO:0000313" key="7">
    <source>
        <dbReference type="Proteomes" id="UP000215185"/>
    </source>
</evidence>
<dbReference type="Proteomes" id="UP000215185">
    <property type="component" value="Chromosome 1"/>
</dbReference>
<dbReference type="CDD" id="cd01189">
    <property type="entry name" value="INT_ICEBs1_C_like"/>
    <property type="match status" value="1"/>
</dbReference>
<dbReference type="PANTHER" id="PTHR30349">
    <property type="entry name" value="PHAGE INTEGRASE-RELATED"/>
    <property type="match status" value="1"/>
</dbReference>
<dbReference type="Pfam" id="PF14659">
    <property type="entry name" value="Phage_int_SAM_3"/>
    <property type="match status" value="1"/>
</dbReference>
<dbReference type="RefSeq" id="WP_018374014.1">
    <property type="nucleotide sequence ID" value="NZ_LT906439.1"/>
</dbReference>
<dbReference type="GO" id="GO:0015074">
    <property type="term" value="P:DNA integration"/>
    <property type="evidence" value="ECO:0007669"/>
    <property type="project" value="UniProtKB-KW"/>
</dbReference>
<evidence type="ECO:0000256" key="2">
    <source>
        <dbReference type="ARBA" id="ARBA00022908"/>
    </source>
</evidence>
<dbReference type="PROSITE" id="PS51898">
    <property type="entry name" value="TYR_RECOMBINASE"/>
    <property type="match status" value="1"/>
</dbReference>
<protein>
    <submittedName>
        <fullName evidence="6">Tyrosine recombinase XerD</fullName>
    </submittedName>
</protein>
<dbReference type="InterPro" id="IPR011010">
    <property type="entry name" value="DNA_brk_join_enz"/>
</dbReference>
<evidence type="ECO:0000259" key="5">
    <source>
        <dbReference type="PROSITE" id="PS51898"/>
    </source>
</evidence>
<keyword evidence="4" id="KW-0233">DNA recombination</keyword>
<dbReference type="GO" id="GO:0006310">
    <property type="term" value="P:DNA recombination"/>
    <property type="evidence" value="ECO:0007669"/>
    <property type="project" value="UniProtKB-KW"/>
</dbReference>
<dbReference type="InterPro" id="IPR002104">
    <property type="entry name" value="Integrase_catalytic"/>
</dbReference>
<dbReference type="AlphaFoldDB" id="A0A239SYL9"/>
<dbReference type="PANTHER" id="PTHR30349:SF64">
    <property type="entry name" value="PROPHAGE INTEGRASE INTD-RELATED"/>
    <property type="match status" value="1"/>
</dbReference>
<dbReference type="OrthoDB" id="9803188at2"/>
<dbReference type="KEGG" id="smen:SAMEA4412692_1915"/>
<reference evidence="6 7" key="1">
    <citation type="submission" date="2017-06" db="EMBL/GenBank/DDBJ databases">
        <authorList>
            <consortium name="Pathogen Informatics"/>
        </authorList>
    </citation>
    <scope>NUCLEOTIDE SEQUENCE [LARGE SCALE GENOMIC DNA]</scope>
    <source>
        <strain evidence="6 7">NCTC13788</strain>
    </source>
</reference>